<dbReference type="HOGENOM" id="CLU_1565205_0_0_1"/>
<accession>G7J4E4</accession>
<keyword evidence="3" id="KW-1185">Reference proteome</keyword>
<gene>
    <name evidence="1" type="ordered locus">MTR_3g087880</name>
</gene>
<evidence type="ECO:0000313" key="2">
    <source>
        <dbReference type="EnsemblPlants" id="AES72267"/>
    </source>
</evidence>
<dbReference type="Proteomes" id="UP000002051">
    <property type="component" value="Chromosome 3"/>
</dbReference>
<name>G7J4E4_MEDTR</name>
<dbReference type="AlphaFoldDB" id="G7J4E4"/>
<protein>
    <submittedName>
        <fullName evidence="1 2">Uncharacterized protein</fullName>
    </submittedName>
</protein>
<sequence length="171" mass="19579">MNKVRPNIEALTHETLKRLGHLPGRSRFMLPDLNACRIRATRMSKSTKQIIEGMIIDTLANTFVKFIHPSNNAHDDDQGIAYASVRAFSFFVDCAEIAWLQGHGHVVNEEPLHVFYHDPDFKLWKFSKDGFLAFMCILRSSVATKNKEELLNLNVAPIRKGKRSFRSPRVN</sequence>
<proteinExistence type="predicted"/>
<evidence type="ECO:0000313" key="3">
    <source>
        <dbReference type="Proteomes" id="UP000002051"/>
    </source>
</evidence>
<dbReference type="PaxDb" id="3880-AES72267"/>
<reference evidence="1 3" key="1">
    <citation type="journal article" date="2011" name="Nature">
        <title>The Medicago genome provides insight into the evolution of rhizobial symbioses.</title>
        <authorList>
            <person name="Young N.D."/>
            <person name="Debelle F."/>
            <person name="Oldroyd G.E."/>
            <person name="Geurts R."/>
            <person name="Cannon S.B."/>
            <person name="Udvardi M.K."/>
            <person name="Benedito V.A."/>
            <person name="Mayer K.F."/>
            <person name="Gouzy J."/>
            <person name="Schoof H."/>
            <person name="Van de Peer Y."/>
            <person name="Proost S."/>
            <person name="Cook D.R."/>
            <person name="Meyers B.C."/>
            <person name="Spannagl M."/>
            <person name="Cheung F."/>
            <person name="De Mita S."/>
            <person name="Krishnakumar V."/>
            <person name="Gundlach H."/>
            <person name="Zhou S."/>
            <person name="Mudge J."/>
            <person name="Bharti A.K."/>
            <person name="Murray J.D."/>
            <person name="Naoumkina M.A."/>
            <person name="Rosen B."/>
            <person name="Silverstein K.A."/>
            <person name="Tang H."/>
            <person name="Rombauts S."/>
            <person name="Zhao P.X."/>
            <person name="Zhou P."/>
            <person name="Barbe V."/>
            <person name="Bardou P."/>
            <person name="Bechner M."/>
            <person name="Bellec A."/>
            <person name="Berger A."/>
            <person name="Berges H."/>
            <person name="Bidwell S."/>
            <person name="Bisseling T."/>
            <person name="Choisne N."/>
            <person name="Couloux A."/>
            <person name="Denny R."/>
            <person name="Deshpande S."/>
            <person name="Dai X."/>
            <person name="Doyle J.J."/>
            <person name="Dudez A.M."/>
            <person name="Farmer A.D."/>
            <person name="Fouteau S."/>
            <person name="Franken C."/>
            <person name="Gibelin C."/>
            <person name="Gish J."/>
            <person name="Goldstein S."/>
            <person name="Gonzalez A.J."/>
            <person name="Green P.J."/>
            <person name="Hallab A."/>
            <person name="Hartog M."/>
            <person name="Hua A."/>
            <person name="Humphray S.J."/>
            <person name="Jeong D.H."/>
            <person name="Jing Y."/>
            <person name="Jocker A."/>
            <person name="Kenton S.M."/>
            <person name="Kim D.J."/>
            <person name="Klee K."/>
            <person name="Lai H."/>
            <person name="Lang C."/>
            <person name="Lin S."/>
            <person name="Macmil S.L."/>
            <person name="Magdelenat G."/>
            <person name="Matthews L."/>
            <person name="McCorrison J."/>
            <person name="Monaghan E.L."/>
            <person name="Mun J.H."/>
            <person name="Najar F.Z."/>
            <person name="Nicholson C."/>
            <person name="Noirot C."/>
            <person name="O'Bleness M."/>
            <person name="Paule C.R."/>
            <person name="Poulain J."/>
            <person name="Prion F."/>
            <person name="Qin B."/>
            <person name="Qu C."/>
            <person name="Retzel E.F."/>
            <person name="Riddle C."/>
            <person name="Sallet E."/>
            <person name="Samain S."/>
            <person name="Samson N."/>
            <person name="Sanders I."/>
            <person name="Saurat O."/>
            <person name="Scarpelli C."/>
            <person name="Schiex T."/>
            <person name="Segurens B."/>
            <person name="Severin A.J."/>
            <person name="Sherrier D.J."/>
            <person name="Shi R."/>
            <person name="Sims S."/>
            <person name="Singer S.R."/>
            <person name="Sinharoy S."/>
            <person name="Sterck L."/>
            <person name="Viollet A."/>
            <person name="Wang B.B."/>
            <person name="Wang K."/>
            <person name="Wang M."/>
            <person name="Wang X."/>
            <person name="Warfsmann J."/>
            <person name="Weissenbach J."/>
            <person name="White D.D."/>
            <person name="White J.D."/>
            <person name="Wiley G.B."/>
            <person name="Wincker P."/>
            <person name="Xing Y."/>
            <person name="Yang L."/>
            <person name="Yao Z."/>
            <person name="Ying F."/>
            <person name="Zhai J."/>
            <person name="Zhou L."/>
            <person name="Zuber A."/>
            <person name="Denarie J."/>
            <person name="Dixon R.A."/>
            <person name="May G.D."/>
            <person name="Schwartz D.C."/>
            <person name="Rogers J."/>
            <person name="Quetier F."/>
            <person name="Town C.D."/>
            <person name="Roe B.A."/>
        </authorList>
    </citation>
    <scope>NUCLEOTIDE SEQUENCE [LARGE SCALE GENOMIC DNA]</scope>
    <source>
        <strain evidence="1">A17</strain>
        <strain evidence="2 3">cv. Jemalong A17</strain>
    </source>
</reference>
<reference evidence="1 3" key="2">
    <citation type="journal article" date="2014" name="BMC Genomics">
        <title>An improved genome release (version Mt4.0) for the model legume Medicago truncatula.</title>
        <authorList>
            <person name="Tang H."/>
            <person name="Krishnakumar V."/>
            <person name="Bidwell S."/>
            <person name="Rosen B."/>
            <person name="Chan A."/>
            <person name="Zhou S."/>
            <person name="Gentzbittel L."/>
            <person name="Childs K.L."/>
            <person name="Yandell M."/>
            <person name="Gundlach H."/>
            <person name="Mayer K.F."/>
            <person name="Schwartz D.C."/>
            <person name="Town C.D."/>
        </authorList>
    </citation>
    <scope>GENOME REANNOTATION</scope>
    <source>
        <strain evidence="2 3">cv. Jemalong A17</strain>
    </source>
</reference>
<organism evidence="1 3">
    <name type="scientific">Medicago truncatula</name>
    <name type="common">Barrel medic</name>
    <name type="synonym">Medicago tribuloides</name>
    <dbReference type="NCBI Taxonomy" id="3880"/>
    <lineage>
        <taxon>Eukaryota</taxon>
        <taxon>Viridiplantae</taxon>
        <taxon>Streptophyta</taxon>
        <taxon>Embryophyta</taxon>
        <taxon>Tracheophyta</taxon>
        <taxon>Spermatophyta</taxon>
        <taxon>Magnoliopsida</taxon>
        <taxon>eudicotyledons</taxon>
        <taxon>Gunneridae</taxon>
        <taxon>Pentapetalae</taxon>
        <taxon>rosids</taxon>
        <taxon>fabids</taxon>
        <taxon>Fabales</taxon>
        <taxon>Fabaceae</taxon>
        <taxon>Papilionoideae</taxon>
        <taxon>50 kb inversion clade</taxon>
        <taxon>NPAAA clade</taxon>
        <taxon>Hologalegina</taxon>
        <taxon>IRL clade</taxon>
        <taxon>Trifolieae</taxon>
        <taxon>Medicago</taxon>
    </lineage>
</organism>
<dbReference type="EMBL" id="CM001219">
    <property type="protein sequence ID" value="AES72267.1"/>
    <property type="molecule type" value="Genomic_DNA"/>
</dbReference>
<evidence type="ECO:0000313" key="1">
    <source>
        <dbReference type="EMBL" id="AES72267.1"/>
    </source>
</evidence>
<dbReference type="EnsemblPlants" id="AES72267">
    <property type="protein sequence ID" value="AES72267"/>
    <property type="gene ID" value="MTR_3g087880"/>
</dbReference>
<reference evidence="2" key="3">
    <citation type="submission" date="2015-04" db="UniProtKB">
        <authorList>
            <consortium name="EnsemblPlants"/>
        </authorList>
    </citation>
    <scope>IDENTIFICATION</scope>
    <source>
        <strain evidence="2">cv. Jemalong A17</strain>
    </source>
</reference>